<name>A0ABQ6DZV0_9GAMM</name>
<dbReference type="Gene3D" id="3.40.630.30">
    <property type="match status" value="1"/>
</dbReference>
<dbReference type="RefSeq" id="WP_284203826.1">
    <property type="nucleotide sequence ID" value="NZ_BSPQ01000005.1"/>
</dbReference>
<comment type="caution">
    <text evidence="2">The sequence shown here is derived from an EMBL/GenBank/DDBJ whole genome shotgun (WGS) entry which is preliminary data.</text>
</comment>
<evidence type="ECO:0000313" key="3">
    <source>
        <dbReference type="Proteomes" id="UP001157353"/>
    </source>
</evidence>
<proteinExistence type="predicted"/>
<evidence type="ECO:0000259" key="1">
    <source>
        <dbReference type="PROSITE" id="PS51186"/>
    </source>
</evidence>
<gene>
    <name evidence="2" type="ORF">GCM10007916_17710</name>
</gene>
<protein>
    <recommendedName>
        <fullName evidence="1">N-acetyltransferase domain-containing protein</fullName>
    </recommendedName>
</protein>
<dbReference type="Proteomes" id="UP001157353">
    <property type="component" value="Unassembled WGS sequence"/>
</dbReference>
<feature type="domain" description="N-acetyltransferase" evidence="1">
    <location>
        <begin position="1"/>
        <end position="140"/>
    </location>
</feature>
<dbReference type="Pfam" id="PF13508">
    <property type="entry name" value="Acetyltransf_7"/>
    <property type="match status" value="1"/>
</dbReference>
<organism evidence="2 3">
    <name type="scientific">Psychromonas marina</name>
    <dbReference type="NCBI Taxonomy" id="88364"/>
    <lineage>
        <taxon>Bacteria</taxon>
        <taxon>Pseudomonadati</taxon>
        <taxon>Pseudomonadota</taxon>
        <taxon>Gammaproteobacteria</taxon>
        <taxon>Alteromonadales</taxon>
        <taxon>Psychromonadaceae</taxon>
        <taxon>Psychromonas</taxon>
    </lineage>
</organism>
<keyword evidence="3" id="KW-1185">Reference proteome</keyword>
<dbReference type="SUPFAM" id="SSF55729">
    <property type="entry name" value="Acyl-CoA N-acyltransferases (Nat)"/>
    <property type="match status" value="1"/>
</dbReference>
<dbReference type="PROSITE" id="PS51186">
    <property type="entry name" value="GNAT"/>
    <property type="match status" value="1"/>
</dbReference>
<dbReference type="InterPro" id="IPR000182">
    <property type="entry name" value="GNAT_dom"/>
</dbReference>
<evidence type="ECO:0000313" key="2">
    <source>
        <dbReference type="EMBL" id="GLS90704.1"/>
    </source>
</evidence>
<reference evidence="3" key="1">
    <citation type="journal article" date="2019" name="Int. J. Syst. Evol. Microbiol.">
        <title>The Global Catalogue of Microorganisms (GCM) 10K type strain sequencing project: providing services to taxonomists for standard genome sequencing and annotation.</title>
        <authorList>
            <consortium name="The Broad Institute Genomics Platform"/>
            <consortium name="The Broad Institute Genome Sequencing Center for Infectious Disease"/>
            <person name="Wu L."/>
            <person name="Ma J."/>
        </authorList>
    </citation>
    <scope>NUCLEOTIDE SEQUENCE [LARGE SCALE GENOMIC DNA]</scope>
    <source>
        <strain evidence="3">NBRC 103166</strain>
    </source>
</reference>
<dbReference type="EMBL" id="BSPQ01000005">
    <property type="protein sequence ID" value="GLS90704.1"/>
    <property type="molecule type" value="Genomic_DNA"/>
</dbReference>
<dbReference type="InterPro" id="IPR016181">
    <property type="entry name" value="Acyl_CoA_acyltransferase"/>
</dbReference>
<sequence length="140" mass="16503">MLDSNYHFIELEKLKYPLVNQFYKRVYKKGIAGKNEAVFILRNKQEIICSAKLKSIEGCLLLTGVACDERYQHQGHASRLVKQVLEKQQQAIFCFPYPHLQDFYLRLGFSLLAVEDAPQNIGQRFLRYLQHRELLLMVRK</sequence>
<accession>A0ABQ6DZV0</accession>